<sequence>MSNQGKGKAKEGALGRRRFLTTGAALASGGAASAVFGAPTVARAQENITWRIQTHYSSGSPAGVTFQRFIDNVATMSGGRLTMEPYTSSALVKITEAASATRSGILDADMSWAGYGIGLDPAFQFFADINGAYTIPEQPQYWLDHEGGRELADELFHSYGLHLVGFWGTIPESLVSTVPLPNLKALKGFRLRSPLGLQGEVLSAFGAEPIVMDFGEVFTALDTGIVDGADAAELRVNDSLGLHEVAKHVTYPGFHAMPWVHLAVNKDKWDALGPDLQKIVEIALKKAAHERGVEDRVLNDLVATQLKEKGVSVHTWPEEEMSEFRKIARPVWEAYAEANDMSKRAYASHATFMEKIGIIS</sequence>
<evidence type="ECO:0000256" key="2">
    <source>
        <dbReference type="ARBA" id="ARBA00022729"/>
    </source>
</evidence>
<dbReference type="InterPro" id="IPR006311">
    <property type="entry name" value="TAT_signal"/>
</dbReference>
<protein>
    <submittedName>
        <fullName evidence="4">TRAP-type mannitol/chloroaromatic compound transport system, substrate-binding protein</fullName>
    </submittedName>
</protein>
<dbReference type="RefSeq" id="WP_093035885.1">
    <property type="nucleotide sequence ID" value="NZ_FOAG01000005.1"/>
</dbReference>
<comment type="subcellular location">
    <subcellularLocation>
        <location evidence="1">Periplasm</location>
    </subcellularLocation>
</comment>
<dbReference type="OrthoDB" id="9769667at2"/>
<dbReference type="InterPro" id="IPR038404">
    <property type="entry name" value="TRAP_DctP_sf"/>
</dbReference>
<evidence type="ECO:0000256" key="1">
    <source>
        <dbReference type="ARBA" id="ARBA00004418"/>
    </source>
</evidence>
<dbReference type="PANTHER" id="PTHR33376">
    <property type="match status" value="1"/>
</dbReference>
<dbReference type="InterPro" id="IPR018389">
    <property type="entry name" value="DctP_fam"/>
</dbReference>
<proteinExistence type="predicted"/>
<accession>A0A1H7QEL0</accession>
<keyword evidence="5" id="KW-1185">Reference proteome</keyword>
<evidence type="ECO:0000313" key="4">
    <source>
        <dbReference type="EMBL" id="SEL46422.1"/>
    </source>
</evidence>
<evidence type="ECO:0000313" key="5">
    <source>
        <dbReference type="Proteomes" id="UP000199582"/>
    </source>
</evidence>
<dbReference type="AlphaFoldDB" id="A0A1H7QEL0"/>
<dbReference type="STRING" id="1287727.SAMN05443999_105252"/>
<dbReference type="PROSITE" id="PS51318">
    <property type="entry name" value="TAT"/>
    <property type="match status" value="1"/>
</dbReference>
<reference evidence="4 5" key="1">
    <citation type="submission" date="2016-10" db="EMBL/GenBank/DDBJ databases">
        <authorList>
            <person name="de Groot N.N."/>
        </authorList>
    </citation>
    <scope>NUCLEOTIDE SEQUENCE [LARGE SCALE GENOMIC DNA]</scope>
    <source>
        <strain evidence="4 5">DSM 100674</strain>
    </source>
</reference>
<dbReference type="NCBIfam" id="NF037995">
    <property type="entry name" value="TRAP_S1"/>
    <property type="match status" value="1"/>
</dbReference>
<keyword evidence="3" id="KW-0574">Periplasm</keyword>
<dbReference type="Proteomes" id="UP000199582">
    <property type="component" value="Unassembled WGS sequence"/>
</dbReference>
<dbReference type="Pfam" id="PF03480">
    <property type="entry name" value="DctP"/>
    <property type="match status" value="1"/>
</dbReference>
<evidence type="ECO:0000256" key="3">
    <source>
        <dbReference type="ARBA" id="ARBA00022764"/>
    </source>
</evidence>
<organism evidence="4 5">
    <name type="scientific">Roseovarius azorensis</name>
    <dbReference type="NCBI Taxonomy" id="1287727"/>
    <lineage>
        <taxon>Bacteria</taxon>
        <taxon>Pseudomonadati</taxon>
        <taxon>Pseudomonadota</taxon>
        <taxon>Alphaproteobacteria</taxon>
        <taxon>Rhodobacterales</taxon>
        <taxon>Roseobacteraceae</taxon>
        <taxon>Roseovarius</taxon>
    </lineage>
</organism>
<dbReference type="GO" id="GO:0042597">
    <property type="term" value="C:periplasmic space"/>
    <property type="evidence" value="ECO:0007669"/>
    <property type="project" value="UniProtKB-SubCell"/>
</dbReference>
<gene>
    <name evidence="4" type="ORF">SAMN05443999_105252</name>
</gene>
<name>A0A1H7QEL0_9RHOB</name>
<dbReference type="PANTHER" id="PTHR33376:SF5">
    <property type="entry name" value="EXTRACYTOPLASMIC SOLUTE RECEPTOR PROTEIN"/>
    <property type="match status" value="1"/>
</dbReference>
<keyword evidence="2" id="KW-0732">Signal</keyword>
<dbReference type="EMBL" id="FOAG01000005">
    <property type="protein sequence ID" value="SEL46422.1"/>
    <property type="molecule type" value="Genomic_DNA"/>
</dbReference>
<dbReference type="Gene3D" id="3.40.190.170">
    <property type="entry name" value="Bacterial extracellular solute-binding protein, family 7"/>
    <property type="match status" value="1"/>
</dbReference>
<dbReference type="GO" id="GO:0055085">
    <property type="term" value="P:transmembrane transport"/>
    <property type="evidence" value="ECO:0007669"/>
    <property type="project" value="InterPro"/>
</dbReference>